<dbReference type="STRING" id="5486.A0A367YCF0"/>
<reference evidence="1 2" key="1">
    <citation type="submission" date="2018-06" db="EMBL/GenBank/DDBJ databases">
        <title>Whole genome sequencing of Candida tropicalis (genome annotated by CSBL at Korea University).</title>
        <authorList>
            <person name="Ahn J."/>
        </authorList>
    </citation>
    <scope>NUCLEOTIDE SEQUENCE [LARGE SCALE GENOMIC DNA]</scope>
    <source>
        <strain evidence="1 2">ATCC 20962</strain>
    </source>
</reference>
<dbReference type="AlphaFoldDB" id="A0A367YCF0"/>
<protein>
    <submittedName>
        <fullName evidence="1">Uncharacterized protein</fullName>
    </submittedName>
</protein>
<keyword evidence="2" id="KW-1185">Reference proteome</keyword>
<accession>A0A367YCF0</accession>
<organism evidence="1 2">
    <name type="scientific">Candida viswanathii</name>
    <dbReference type="NCBI Taxonomy" id="5486"/>
    <lineage>
        <taxon>Eukaryota</taxon>
        <taxon>Fungi</taxon>
        <taxon>Dikarya</taxon>
        <taxon>Ascomycota</taxon>
        <taxon>Saccharomycotina</taxon>
        <taxon>Pichiomycetes</taxon>
        <taxon>Debaryomycetaceae</taxon>
        <taxon>Candida/Lodderomyces clade</taxon>
        <taxon>Candida</taxon>
    </lineage>
</organism>
<dbReference type="EMBL" id="QLNQ01000024">
    <property type="protein sequence ID" value="RCK63535.1"/>
    <property type="molecule type" value="Genomic_DNA"/>
</dbReference>
<sequence length="149" mass="16502">MAGNIYVQIDNGMLVLVEDEGDAADDWILSGDRLYLGADPKSVEVYNWEGKISIENTECEKLYSMTLTNFDVVQESNTVVPEKSMLIKGQLDGETRVISGSGKYFNASTADDVDCDKFNVEDGYMKVGDKFVAIDWNLEQTEDTSSVTS</sequence>
<dbReference type="Proteomes" id="UP000253472">
    <property type="component" value="Unassembled WGS sequence"/>
</dbReference>
<gene>
    <name evidence="1" type="ORF">Cantr_09714</name>
</gene>
<evidence type="ECO:0000313" key="1">
    <source>
        <dbReference type="EMBL" id="RCK63535.1"/>
    </source>
</evidence>
<proteinExistence type="predicted"/>
<name>A0A367YCF0_9ASCO</name>
<comment type="caution">
    <text evidence="1">The sequence shown here is derived from an EMBL/GenBank/DDBJ whole genome shotgun (WGS) entry which is preliminary data.</text>
</comment>
<evidence type="ECO:0000313" key="2">
    <source>
        <dbReference type="Proteomes" id="UP000253472"/>
    </source>
</evidence>